<comment type="cofactor">
    <cofactor evidence="5">
        <name>Fe cation</name>
        <dbReference type="ChEBI" id="CHEBI:24875"/>
    </cofactor>
    <text evidence="5">Binds 1 Fe cation per subunit.</text>
</comment>
<keyword evidence="7" id="KW-0223">Dioxygenase</keyword>
<dbReference type="CDD" id="cd08342">
    <property type="entry name" value="HPPD_N_like"/>
    <property type="match status" value="1"/>
</dbReference>
<feature type="domain" description="VOC" evidence="6">
    <location>
        <begin position="24"/>
        <end position="154"/>
    </location>
</feature>
<dbReference type="GO" id="GO:0003868">
    <property type="term" value="F:4-hydroxyphenylpyruvate dioxygenase activity"/>
    <property type="evidence" value="ECO:0007669"/>
    <property type="project" value="UniProtKB-EC"/>
</dbReference>
<evidence type="ECO:0000256" key="3">
    <source>
        <dbReference type="ARBA" id="ARBA00022737"/>
    </source>
</evidence>
<dbReference type="InterPro" id="IPR005956">
    <property type="entry name" value="4OHPhenylPyrv_dOase"/>
</dbReference>
<organism evidence="7 8">
    <name type="scientific">Fulvivirga marina</name>
    <dbReference type="NCBI Taxonomy" id="2494733"/>
    <lineage>
        <taxon>Bacteria</taxon>
        <taxon>Pseudomonadati</taxon>
        <taxon>Bacteroidota</taxon>
        <taxon>Cytophagia</taxon>
        <taxon>Cytophagales</taxon>
        <taxon>Fulvivirgaceae</taxon>
        <taxon>Fulvivirga</taxon>
    </lineage>
</organism>
<evidence type="ECO:0000313" key="7">
    <source>
        <dbReference type="EMBL" id="MBL6445958.1"/>
    </source>
</evidence>
<comment type="similarity">
    <text evidence="1">Belongs to the 4HPPD family.</text>
</comment>
<dbReference type="SUPFAM" id="SSF54593">
    <property type="entry name" value="Glyoxalase/Bleomycin resistance protein/Dihydroxybiphenyl dioxygenase"/>
    <property type="match status" value="1"/>
</dbReference>
<reference evidence="7" key="1">
    <citation type="submission" date="2021-01" db="EMBL/GenBank/DDBJ databases">
        <title>Fulvivirga kasyanovii gen. nov., sp nov., a novel member of the phylum Bacteroidetes isolated from seawater in a mussel farm.</title>
        <authorList>
            <person name="Zhao L.-H."/>
            <person name="Wang Z.-J."/>
        </authorList>
    </citation>
    <scope>NUCLEOTIDE SEQUENCE</scope>
    <source>
        <strain evidence="7">29W222</strain>
    </source>
</reference>
<dbReference type="InterPro" id="IPR037523">
    <property type="entry name" value="VOC_core"/>
</dbReference>
<dbReference type="PROSITE" id="PS51819">
    <property type="entry name" value="VOC"/>
    <property type="match status" value="2"/>
</dbReference>
<evidence type="ECO:0000256" key="5">
    <source>
        <dbReference type="PIRSR" id="PIRSR009283-1"/>
    </source>
</evidence>
<dbReference type="AlphaFoldDB" id="A0A937FWT2"/>
<dbReference type="GO" id="GO:0006572">
    <property type="term" value="P:L-tyrosine catabolic process"/>
    <property type="evidence" value="ECO:0007669"/>
    <property type="project" value="TreeGrafter"/>
</dbReference>
<evidence type="ECO:0000256" key="2">
    <source>
        <dbReference type="ARBA" id="ARBA00022723"/>
    </source>
</evidence>
<dbReference type="Proteomes" id="UP000614216">
    <property type="component" value="Unassembled WGS sequence"/>
</dbReference>
<feature type="domain" description="VOC" evidence="6">
    <location>
        <begin position="181"/>
        <end position="335"/>
    </location>
</feature>
<keyword evidence="7" id="KW-0560">Oxidoreductase</keyword>
<evidence type="ECO:0000313" key="8">
    <source>
        <dbReference type="Proteomes" id="UP000614216"/>
    </source>
</evidence>
<evidence type="ECO:0000256" key="4">
    <source>
        <dbReference type="ARBA" id="ARBA00023004"/>
    </source>
</evidence>
<evidence type="ECO:0000256" key="1">
    <source>
        <dbReference type="ARBA" id="ARBA00005877"/>
    </source>
</evidence>
<keyword evidence="2 5" id="KW-0479">Metal-binding</keyword>
<dbReference type="RefSeq" id="WP_202855505.1">
    <property type="nucleotide sequence ID" value="NZ_JAEUGD010000020.1"/>
</dbReference>
<keyword evidence="4 5" id="KW-0408">Iron</keyword>
<dbReference type="InterPro" id="IPR041735">
    <property type="entry name" value="4OHPhenylPyrv_dOase_C"/>
</dbReference>
<keyword evidence="8" id="KW-1185">Reference proteome</keyword>
<dbReference type="NCBIfam" id="TIGR01263">
    <property type="entry name" value="4HPPD"/>
    <property type="match status" value="1"/>
</dbReference>
<dbReference type="InterPro" id="IPR041736">
    <property type="entry name" value="4OHPhenylPyrv_dOase_N"/>
</dbReference>
<dbReference type="EC" id="1.13.11.27" evidence="7"/>
<dbReference type="InterPro" id="IPR029068">
    <property type="entry name" value="Glyas_Bleomycin-R_OHBP_Dase"/>
</dbReference>
<feature type="binding site" evidence="5">
    <location>
        <position position="346"/>
    </location>
    <ligand>
        <name>Fe cation</name>
        <dbReference type="ChEBI" id="CHEBI:24875"/>
    </ligand>
</feature>
<dbReference type="PANTHER" id="PTHR11959:SF1">
    <property type="entry name" value="4-HYDROXYPHENYLPYRUVATE DIOXYGENASE"/>
    <property type="match status" value="1"/>
</dbReference>
<dbReference type="PANTHER" id="PTHR11959">
    <property type="entry name" value="4-HYDROXYPHENYLPYRUVATE DIOXYGENASE"/>
    <property type="match status" value="1"/>
</dbReference>
<dbReference type="CDD" id="cd07250">
    <property type="entry name" value="HPPD_C_like"/>
    <property type="match status" value="1"/>
</dbReference>
<dbReference type="Pfam" id="PF13669">
    <property type="entry name" value="Glyoxalase_4"/>
    <property type="match status" value="1"/>
</dbReference>
<evidence type="ECO:0000259" key="6">
    <source>
        <dbReference type="PROSITE" id="PS51819"/>
    </source>
</evidence>
<dbReference type="Gene3D" id="3.10.180.10">
    <property type="entry name" value="2,3-Dihydroxybiphenyl 1,2-Dioxygenase, domain 1"/>
    <property type="match status" value="2"/>
</dbReference>
<dbReference type="Pfam" id="PF00903">
    <property type="entry name" value="Glyoxalase"/>
    <property type="match status" value="1"/>
</dbReference>
<dbReference type="GO" id="GO:0046872">
    <property type="term" value="F:metal ion binding"/>
    <property type="evidence" value="ECO:0007669"/>
    <property type="project" value="UniProtKB-KW"/>
</dbReference>
<dbReference type="PIRSF" id="PIRSF009283">
    <property type="entry name" value="HPP_dOase"/>
    <property type="match status" value="1"/>
</dbReference>
<name>A0A937FWT2_9BACT</name>
<dbReference type="InterPro" id="IPR004360">
    <property type="entry name" value="Glyas_Fos-R_dOase_dom"/>
</dbReference>
<feature type="binding site" evidence="5">
    <location>
        <position position="184"/>
    </location>
    <ligand>
        <name>Fe cation</name>
        <dbReference type="ChEBI" id="CHEBI:24875"/>
    </ligand>
</feature>
<dbReference type="EMBL" id="JAEUGD010000020">
    <property type="protein sequence ID" value="MBL6445958.1"/>
    <property type="molecule type" value="Genomic_DNA"/>
</dbReference>
<accession>A0A937FWT2</accession>
<proteinExistence type="inferred from homology"/>
<comment type="caution">
    <text evidence="7">The sequence shown here is derived from an EMBL/GenBank/DDBJ whole genome shotgun (WGS) entry which is preliminary data.</text>
</comment>
<keyword evidence="3" id="KW-0677">Repeat</keyword>
<sequence>MSQVENTEIKKIFKDAEDFLPLNGTDYVELIVGNAKQAAHFYKTAFGFQSLAYSGLETGAKDKASYVLEQDKIRLVLTTPLGQGGEYNKHLDQHGDGVKVVALWVDDATKSWKETTSRGAKSYMEPTKVEDEDGHIIKSGIHTYGDTVHIFIERKNYNGVFLPGYKKWETIYSPEPVGLHYIDHMVGNVGWNEMNKWVNFYKDVMGFAQLVSFDDKDISTDYTALMSKVMTNGNGRIKFPINEPAEGKKKSQIEEYLDFYNGSGVQHIAVATNNIIETVTALRDRGVEFLRVPATYYDTVLDRVGEIDEDLDPLRELGILIDRDDEGYLLQIFTKPVCDRPTLFFEIIQRKGAKSFGKGNFKALFEAIEREQELRGTL</sequence>
<protein>
    <submittedName>
        <fullName evidence="7">4-hydroxyphenylpyruvate dioxygenase</fullName>
        <ecNumber evidence="7">1.13.11.27</ecNumber>
    </submittedName>
</protein>
<gene>
    <name evidence="7" type="primary">hppD</name>
    <name evidence="7" type="ORF">JMN32_06540</name>
</gene>
<dbReference type="FunFam" id="3.10.180.10:FF:000001">
    <property type="entry name" value="4-hydroxyphenylpyruvate dioxygenase"/>
    <property type="match status" value="1"/>
</dbReference>
<feature type="binding site" evidence="5">
    <location>
        <position position="267"/>
    </location>
    <ligand>
        <name>Fe cation</name>
        <dbReference type="ChEBI" id="CHEBI:24875"/>
    </ligand>
</feature>